<name>A0ABR0K7K9_9EURO</name>
<keyword evidence="1" id="KW-0433">Leucine-rich repeat</keyword>
<evidence type="ECO:0000256" key="1">
    <source>
        <dbReference type="ARBA" id="ARBA00022614"/>
    </source>
</evidence>
<dbReference type="Pfam" id="PF01302">
    <property type="entry name" value="CAP_GLY"/>
    <property type="match status" value="1"/>
</dbReference>
<sequence length="673" mass="74677">MDTGIYVGRRLSFEGHLCTVRYHGPLVGTTATWLGVEWDNPSRGKHDGKHKGEQIFACRSASATAASFIRPSRKPDGESTVLEAIKFKYGTGSTKGTSENDLVVISGKVAEEVGFEKVAKEQARLADLRIVLIDQLVVNGMLPRGSSANSVSEAQNELSAMCPNITELDVGWNTIEHWSQITPICAALPKLTTLKLGGLRFASLSASSDSAPLARIRELHLEECLLTAHDLSDIFGDPSSFSNLQELYLSANGLTTLSASNDRHPPCIPSLTSLVLENNRFLDLDCLALVTHLFPRVKTVSLQANRISSMSQRGSTPKSVYPQIESLNVSHNLIDSYAFIDSLPQVLPNLTSLRVSNNPLFVQNEQEAINDPRASDKAFYLTLARVPTLTTLNYAKINARDRQEGEIYYLSIADKDLQALFSESRDKDKVTAVDEARRLHPQYQTLAAKYDRASVIEQFLNPAAADGRVTTDAFEAPERSLPAGSLAARLITATFYMLTTNQTTNTSSSTTFQLPSSIPATKLMSVLLQHPAFQAHLRPLQFNLVYESTELDPVDTTAESTTKSAVYGKRLTAEEKRSLWKEFGDWDADAIVEDALRQEAVLANSDNQDQVEARTTDEHWTSDGNYLIRDGRKWKRREVGIPHALKRPWGDWIEDAKDVRIRIEPFERPKWGE</sequence>
<proteinExistence type="predicted"/>
<dbReference type="InterPro" id="IPR036859">
    <property type="entry name" value="CAP-Gly_dom_sf"/>
</dbReference>
<organism evidence="4 5">
    <name type="scientific">Lithohypha guttulata</name>
    <dbReference type="NCBI Taxonomy" id="1690604"/>
    <lineage>
        <taxon>Eukaryota</taxon>
        <taxon>Fungi</taxon>
        <taxon>Dikarya</taxon>
        <taxon>Ascomycota</taxon>
        <taxon>Pezizomycotina</taxon>
        <taxon>Eurotiomycetes</taxon>
        <taxon>Chaetothyriomycetidae</taxon>
        <taxon>Chaetothyriales</taxon>
        <taxon>Trichomeriaceae</taxon>
        <taxon>Lithohypha</taxon>
    </lineage>
</organism>
<dbReference type="PANTHER" id="PTHR18849">
    <property type="entry name" value="LEUCINE RICH REPEAT PROTEIN"/>
    <property type="match status" value="1"/>
</dbReference>
<dbReference type="PROSITE" id="PS50245">
    <property type="entry name" value="CAP_GLY_2"/>
    <property type="match status" value="1"/>
</dbReference>
<dbReference type="Gene3D" id="2.30.30.190">
    <property type="entry name" value="CAP Gly-rich-like domain"/>
    <property type="match status" value="1"/>
</dbReference>
<reference evidence="4 5" key="1">
    <citation type="submission" date="2023-08" db="EMBL/GenBank/DDBJ databases">
        <title>Black Yeasts Isolated from many extreme environments.</title>
        <authorList>
            <person name="Coleine C."/>
            <person name="Stajich J.E."/>
            <person name="Selbmann L."/>
        </authorList>
    </citation>
    <scope>NUCLEOTIDE SEQUENCE [LARGE SCALE GENOMIC DNA]</scope>
    <source>
        <strain evidence="4 5">CCFEE 5885</strain>
    </source>
</reference>
<gene>
    <name evidence="4" type="ORF">LTR24_005938</name>
</gene>
<keyword evidence="5" id="KW-1185">Reference proteome</keyword>
<accession>A0ABR0K7K9</accession>
<dbReference type="PANTHER" id="PTHR18849:SF0">
    <property type="entry name" value="CILIA- AND FLAGELLA-ASSOCIATED PROTEIN 410-RELATED"/>
    <property type="match status" value="1"/>
</dbReference>
<comment type="caution">
    <text evidence="4">The sequence shown here is derived from an EMBL/GenBank/DDBJ whole genome shotgun (WGS) entry which is preliminary data.</text>
</comment>
<feature type="domain" description="CAP-Gly" evidence="3">
    <location>
        <begin position="24"/>
        <end position="70"/>
    </location>
</feature>
<dbReference type="InterPro" id="IPR000938">
    <property type="entry name" value="CAP-Gly_domain"/>
</dbReference>
<evidence type="ECO:0000313" key="5">
    <source>
        <dbReference type="Proteomes" id="UP001345013"/>
    </source>
</evidence>
<dbReference type="SUPFAM" id="SSF52058">
    <property type="entry name" value="L domain-like"/>
    <property type="match status" value="1"/>
</dbReference>
<dbReference type="Gene3D" id="3.80.10.10">
    <property type="entry name" value="Ribonuclease Inhibitor"/>
    <property type="match status" value="2"/>
</dbReference>
<dbReference type="Proteomes" id="UP001345013">
    <property type="component" value="Unassembled WGS sequence"/>
</dbReference>
<evidence type="ECO:0000313" key="4">
    <source>
        <dbReference type="EMBL" id="KAK5089777.1"/>
    </source>
</evidence>
<dbReference type="InterPro" id="IPR032675">
    <property type="entry name" value="LRR_dom_sf"/>
</dbReference>
<dbReference type="EMBL" id="JAVRRG010000071">
    <property type="protein sequence ID" value="KAK5089777.1"/>
    <property type="molecule type" value="Genomic_DNA"/>
</dbReference>
<dbReference type="SMART" id="SM01052">
    <property type="entry name" value="CAP_GLY"/>
    <property type="match status" value="1"/>
</dbReference>
<evidence type="ECO:0000259" key="3">
    <source>
        <dbReference type="PROSITE" id="PS50245"/>
    </source>
</evidence>
<keyword evidence="2" id="KW-0677">Repeat</keyword>
<dbReference type="SUPFAM" id="SSF74924">
    <property type="entry name" value="Cap-Gly domain"/>
    <property type="match status" value="1"/>
</dbReference>
<evidence type="ECO:0000256" key="2">
    <source>
        <dbReference type="ARBA" id="ARBA00022737"/>
    </source>
</evidence>
<protein>
    <recommendedName>
        <fullName evidence="3">CAP-Gly domain-containing protein</fullName>
    </recommendedName>
</protein>